<dbReference type="OrthoDB" id="10260455at2759"/>
<evidence type="ECO:0000313" key="2">
    <source>
        <dbReference type="Proteomes" id="UP000053097"/>
    </source>
</evidence>
<gene>
    <name evidence="1" type="ORF">X777_09053</name>
</gene>
<protein>
    <submittedName>
        <fullName evidence="1">Uncharacterized protein</fullName>
    </submittedName>
</protein>
<sequence>REALLYLEEKRIYDIVDFLMGNLLLRRPNDPYEYLTQLLDKCALSRDGLVNPPSPFSSR</sequence>
<organism evidence="1 2">
    <name type="scientific">Ooceraea biroi</name>
    <name type="common">Clonal raider ant</name>
    <name type="synonym">Cerapachys biroi</name>
    <dbReference type="NCBI Taxonomy" id="2015173"/>
    <lineage>
        <taxon>Eukaryota</taxon>
        <taxon>Metazoa</taxon>
        <taxon>Ecdysozoa</taxon>
        <taxon>Arthropoda</taxon>
        <taxon>Hexapoda</taxon>
        <taxon>Insecta</taxon>
        <taxon>Pterygota</taxon>
        <taxon>Neoptera</taxon>
        <taxon>Endopterygota</taxon>
        <taxon>Hymenoptera</taxon>
        <taxon>Apocrita</taxon>
        <taxon>Aculeata</taxon>
        <taxon>Formicoidea</taxon>
        <taxon>Formicidae</taxon>
        <taxon>Dorylinae</taxon>
        <taxon>Ooceraea</taxon>
    </lineage>
</organism>
<accession>A0A026W7F3</accession>
<dbReference type="SUPFAM" id="SSF47391">
    <property type="entry name" value="Dimerization-anchoring domain of cAMP-dependent PK regulatory subunit"/>
    <property type="match status" value="1"/>
</dbReference>
<feature type="non-terminal residue" evidence="1">
    <location>
        <position position="1"/>
    </location>
</feature>
<proteinExistence type="predicted"/>
<keyword evidence="2" id="KW-1185">Reference proteome</keyword>
<name>A0A026W7F3_OOCBI</name>
<dbReference type="Proteomes" id="UP000053097">
    <property type="component" value="Unassembled WGS sequence"/>
</dbReference>
<dbReference type="AlphaFoldDB" id="A0A026W7F3"/>
<dbReference type="CDD" id="cd22981">
    <property type="entry name" value="DD_TbAK-like"/>
    <property type="match status" value="1"/>
</dbReference>
<reference evidence="1 2" key="1">
    <citation type="journal article" date="2014" name="Curr. Biol.">
        <title>The genome of the clonal raider ant Cerapachys biroi.</title>
        <authorList>
            <person name="Oxley P.R."/>
            <person name="Ji L."/>
            <person name="Fetter-Pruneda I."/>
            <person name="McKenzie S.K."/>
            <person name="Li C."/>
            <person name="Hu H."/>
            <person name="Zhang G."/>
            <person name="Kronauer D.J."/>
        </authorList>
    </citation>
    <scope>NUCLEOTIDE SEQUENCE [LARGE SCALE GENOMIC DNA]</scope>
</reference>
<evidence type="ECO:0000313" key="1">
    <source>
        <dbReference type="EMBL" id="EZA52032.1"/>
    </source>
</evidence>
<dbReference type="EMBL" id="KK107356">
    <property type="protein sequence ID" value="EZA52032.1"/>
    <property type="molecule type" value="Genomic_DNA"/>
</dbReference>